<keyword evidence="6" id="KW-0735">Signal-anchor</keyword>
<dbReference type="AlphaFoldDB" id="A0A0N0NHX5"/>
<dbReference type="PANTHER" id="PTHR31646">
    <property type="entry name" value="ALPHA-1,2-MANNOSYLTRANSFERASE MNN2"/>
    <property type="match status" value="1"/>
</dbReference>
<dbReference type="RefSeq" id="XP_017995144.1">
    <property type="nucleotide sequence ID" value="XM_018138876.1"/>
</dbReference>
<comment type="subcellular location">
    <subcellularLocation>
        <location evidence="1">Golgi apparatus membrane</location>
        <topology evidence="1">Single-pass type II membrane protein</topology>
    </subcellularLocation>
</comment>
<protein>
    <submittedName>
        <fullName evidence="12">Alpha-1,2-mannosyltransferase MNN23</fullName>
    </submittedName>
</protein>
<evidence type="ECO:0000313" key="12">
    <source>
        <dbReference type="EMBL" id="KPI35181.1"/>
    </source>
</evidence>
<dbReference type="PANTHER" id="PTHR31646:SF1">
    <property type="entry name" value="ALPHA-1,2-MANNOSYLTRANSFERASE MNN2"/>
    <property type="match status" value="1"/>
</dbReference>
<evidence type="ECO:0000256" key="7">
    <source>
        <dbReference type="ARBA" id="ARBA00022989"/>
    </source>
</evidence>
<dbReference type="OrthoDB" id="430354at2759"/>
<evidence type="ECO:0000256" key="11">
    <source>
        <dbReference type="SAM" id="Phobius"/>
    </source>
</evidence>
<feature type="transmembrane region" description="Helical" evidence="11">
    <location>
        <begin position="12"/>
        <end position="28"/>
    </location>
</feature>
<name>A0A0N0NHX5_9EURO</name>
<keyword evidence="5 11" id="KW-0812">Transmembrane</keyword>
<feature type="compositionally biased region" description="Acidic residues" evidence="10">
    <location>
        <begin position="53"/>
        <end position="70"/>
    </location>
</feature>
<keyword evidence="12" id="KW-0328">Glycosyltransferase</keyword>
<sequence length="586" mass="66346">MASIGARATRRMLAGAVLALIFLSLWYIDTPGTSVTVEGQSGSQNPLMHNENDSDNINDNDDDNNDDDDNKNDGHEKWSHIPSHLHGKTHDLTKLPPQILHLHSDLHHLHNNDEFLPYIAGISSVPNLTVSTAYGTCKFTDEEMGSFVYNNDAPWVLEPTADDQIVSLREAWQSYVKRGLIPWEAVKDRYSGKGIVIVGGKGADVKRIVVALRALQKHGSKLPVEINYFDDELVDTTRQALTDIYGDKLLFNDLAAEDQPWATFKVFKDNYQLKTAALVNSRFSEMLLLDSDNIPTRDPATLFESKAYKEFGSVFWPDFPRTRKEHPAWAAFNTPCRRGEYEFETGQALIDKRRHFYHLQFAAWMNTQPYWREMLLGDKDLFRYAWHALKTDFGTPFKWLTSIGFYAEQQDGEGSKLAYCGHTFGQSFPDHDKDSAGSGIAFLHGGALKTVGGPLLARLRKLKGGIFTHFKRVKVETLEDWSQVEYGVTLEHWRAGWYYNFTKEIKAADLLSPSDDFDLDGKPMGEAGLQAMELGEADMNKVVLCTDFAFVEPRPIAELGEDATKFEQLYEDIGGYWAIEFGYHGW</sequence>
<keyword evidence="9 11" id="KW-0472">Membrane</keyword>
<comment type="caution">
    <text evidence="12">The sequence shown here is derived from an EMBL/GenBank/DDBJ whole genome shotgun (WGS) entry which is preliminary data.</text>
</comment>
<keyword evidence="4 12" id="KW-0808">Transferase</keyword>
<dbReference type="VEuPathDB" id="FungiDB:AB675_10127"/>
<keyword evidence="7 11" id="KW-1133">Transmembrane helix</keyword>
<feature type="region of interest" description="Disordered" evidence="10">
    <location>
        <begin position="37"/>
        <end position="86"/>
    </location>
</feature>
<evidence type="ECO:0000313" key="13">
    <source>
        <dbReference type="Proteomes" id="UP000038010"/>
    </source>
</evidence>
<evidence type="ECO:0000256" key="2">
    <source>
        <dbReference type="ARBA" id="ARBA00004922"/>
    </source>
</evidence>
<dbReference type="GeneID" id="28730756"/>
<evidence type="ECO:0000256" key="8">
    <source>
        <dbReference type="ARBA" id="ARBA00023034"/>
    </source>
</evidence>
<evidence type="ECO:0000256" key="9">
    <source>
        <dbReference type="ARBA" id="ARBA00023136"/>
    </source>
</evidence>
<comment type="similarity">
    <text evidence="3">Belongs to the MNN1/MNT family.</text>
</comment>
<dbReference type="Proteomes" id="UP000038010">
    <property type="component" value="Unassembled WGS sequence"/>
</dbReference>
<accession>A0A0N0NHX5</accession>
<dbReference type="Gene3D" id="3.90.550.10">
    <property type="entry name" value="Spore Coat Polysaccharide Biosynthesis Protein SpsA, Chain A"/>
    <property type="match status" value="1"/>
</dbReference>
<dbReference type="GO" id="GO:0000139">
    <property type="term" value="C:Golgi membrane"/>
    <property type="evidence" value="ECO:0007669"/>
    <property type="project" value="UniProtKB-SubCell"/>
</dbReference>
<dbReference type="STRING" id="1664694.A0A0N0NHX5"/>
<dbReference type="GO" id="GO:0046354">
    <property type="term" value="P:mannan biosynthetic process"/>
    <property type="evidence" value="ECO:0007669"/>
    <property type="project" value="TreeGrafter"/>
</dbReference>
<gene>
    <name evidence="12" type="ORF">AB675_10127</name>
</gene>
<evidence type="ECO:0000256" key="6">
    <source>
        <dbReference type="ARBA" id="ARBA00022968"/>
    </source>
</evidence>
<proteinExistence type="inferred from homology"/>
<comment type="pathway">
    <text evidence="2">Protein modification; protein glycosylation.</text>
</comment>
<evidence type="ECO:0000256" key="10">
    <source>
        <dbReference type="SAM" id="MobiDB-lite"/>
    </source>
</evidence>
<dbReference type="SUPFAM" id="SSF53448">
    <property type="entry name" value="Nucleotide-diphospho-sugar transferases"/>
    <property type="match status" value="1"/>
</dbReference>
<dbReference type="GO" id="GO:0000026">
    <property type="term" value="F:alpha-1,2-mannosyltransferase activity"/>
    <property type="evidence" value="ECO:0007669"/>
    <property type="project" value="TreeGrafter"/>
</dbReference>
<dbReference type="EMBL" id="LFJN01000043">
    <property type="protein sequence ID" value="KPI35181.1"/>
    <property type="molecule type" value="Genomic_DNA"/>
</dbReference>
<feature type="compositionally biased region" description="Polar residues" evidence="10">
    <location>
        <begin position="37"/>
        <end position="47"/>
    </location>
</feature>
<keyword evidence="13" id="KW-1185">Reference proteome</keyword>
<dbReference type="Pfam" id="PF11051">
    <property type="entry name" value="Mannosyl_trans3"/>
    <property type="match status" value="2"/>
</dbReference>
<evidence type="ECO:0000256" key="4">
    <source>
        <dbReference type="ARBA" id="ARBA00022679"/>
    </source>
</evidence>
<organism evidence="12 13">
    <name type="scientific">Cyphellophora attinorum</name>
    <dbReference type="NCBI Taxonomy" id="1664694"/>
    <lineage>
        <taxon>Eukaryota</taxon>
        <taxon>Fungi</taxon>
        <taxon>Dikarya</taxon>
        <taxon>Ascomycota</taxon>
        <taxon>Pezizomycotina</taxon>
        <taxon>Eurotiomycetes</taxon>
        <taxon>Chaetothyriomycetidae</taxon>
        <taxon>Chaetothyriales</taxon>
        <taxon>Cyphellophoraceae</taxon>
        <taxon>Cyphellophora</taxon>
    </lineage>
</organism>
<evidence type="ECO:0000256" key="3">
    <source>
        <dbReference type="ARBA" id="ARBA00009105"/>
    </source>
</evidence>
<evidence type="ECO:0000256" key="1">
    <source>
        <dbReference type="ARBA" id="ARBA00004323"/>
    </source>
</evidence>
<reference evidence="12 13" key="1">
    <citation type="submission" date="2015-06" db="EMBL/GenBank/DDBJ databases">
        <title>Draft genome of the ant-associated black yeast Phialophora attae CBS 131958.</title>
        <authorList>
            <person name="Moreno L.F."/>
            <person name="Stielow B.J."/>
            <person name="de Hoog S."/>
            <person name="Vicente V.A."/>
            <person name="Weiss V.A."/>
            <person name="de Vries M."/>
            <person name="Cruz L.M."/>
            <person name="Souza E.M."/>
        </authorList>
    </citation>
    <scope>NUCLEOTIDE SEQUENCE [LARGE SCALE GENOMIC DNA]</scope>
    <source>
        <strain evidence="12 13">CBS 131958</strain>
    </source>
</reference>
<dbReference type="InterPro" id="IPR029044">
    <property type="entry name" value="Nucleotide-diphossugar_trans"/>
</dbReference>
<evidence type="ECO:0000256" key="5">
    <source>
        <dbReference type="ARBA" id="ARBA00022692"/>
    </source>
</evidence>
<keyword evidence="8" id="KW-0333">Golgi apparatus</keyword>
<dbReference type="InterPro" id="IPR022751">
    <property type="entry name" value="Alpha_mannosyltransferase"/>
</dbReference>